<organism evidence="1 2">
    <name type="scientific">Laccaria amethystina LaAM-08-1</name>
    <dbReference type="NCBI Taxonomy" id="1095629"/>
    <lineage>
        <taxon>Eukaryota</taxon>
        <taxon>Fungi</taxon>
        <taxon>Dikarya</taxon>
        <taxon>Basidiomycota</taxon>
        <taxon>Agaricomycotina</taxon>
        <taxon>Agaricomycetes</taxon>
        <taxon>Agaricomycetidae</taxon>
        <taxon>Agaricales</taxon>
        <taxon>Agaricineae</taxon>
        <taxon>Hydnangiaceae</taxon>
        <taxon>Laccaria</taxon>
    </lineage>
</organism>
<reference evidence="2" key="2">
    <citation type="submission" date="2015-01" db="EMBL/GenBank/DDBJ databases">
        <title>Evolutionary Origins and Diversification of the Mycorrhizal Mutualists.</title>
        <authorList>
            <consortium name="DOE Joint Genome Institute"/>
            <consortium name="Mycorrhizal Genomics Consortium"/>
            <person name="Kohler A."/>
            <person name="Kuo A."/>
            <person name="Nagy L.G."/>
            <person name="Floudas D."/>
            <person name="Copeland A."/>
            <person name="Barry K.W."/>
            <person name="Cichocki N."/>
            <person name="Veneault-Fourrey C."/>
            <person name="LaButti K."/>
            <person name="Lindquist E.A."/>
            <person name="Lipzen A."/>
            <person name="Lundell T."/>
            <person name="Morin E."/>
            <person name="Murat C."/>
            <person name="Riley R."/>
            <person name="Ohm R."/>
            <person name="Sun H."/>
            <person name="Tunlid A."/>
            <person name="Henrissat B."/>
            <person name="Grigoriev I.V."/>
            <person name="Hibbett D.S."/>
            <person name="Martin F."/>
        </authorList>
    </citation>
    <scope>NUCLEOTIDE SEQUENCE [LARGE SCALE GENOMIC DNA]</scope>
    <source>
        <strain evidence="2">LaAM-08-1</strain>
    </source>
</reference>
<dbReference type="HOGENOM" id="CLU_2996822_0_0_1"/>
<evidence type="ECO:0000313" key="1">
    <source>
        <dbReference type="EMBL" id="KIK05752.1"/>
    </source>
</evidence>
<evidence type="ECO:0000313" key="2">
    <source>
        <dbReference type="Proteomes" id="UP000054477"/>
    </source>
</evidence>
<accession>A0A0C9Y691</accession>
<reference evidence="1 2" key="1">
    <citation type="submission" date="2014-04" db="EMBL/GenBank/DDBJ databases">
        <authorList>
            <consortium name="DOE Joint Genome Institute"/>
            <person name="Kuo A."/>
            <person name="Kohler A."/>
            <person name="Nagy L.G."/>
            <person name="Floudas D."/>
            <person name="Copeland A."/>
            <person name="Barry K.W."/>
            <person name="Cichocki N."/>
            <person name="Veneault-Fourrey C."/>
            <person name="LaButti K."/>
            <person name="Lindquist E.A."/>
            <person name="Lipzen A."/>
            <person name="Lundell T."/>
            <person name="Morin E."/>
            <person name="Murat C."/>
            <person name="Sun H."/>
            <person name="Tunlid A."/>
            <person name="Henrissat B."/>
            <person name="Grigoriev I.V."/>
            <person name="Hibbett D.S."/>
            <person name="Martin F."/>
            <person name="Nordberg H.P."/>
            <person name="Cantor M.N."/>
            <person name="Hua S.X."/>
        </authorList>
    </citation>
    <scope>NUCLEOTIDE SEQUENCE [LARGE SCALE GENOMIC DNA]</scope>
    <source>
        <strain evidence="1 2">LaAM-08-1</strain>
    </source>
</reference>
<name>A0A0C9Y691_9AGAR</name>
<dbReference type="Proteomes" id="UP000054477">
    <property type="component" value="Unassembled WGS sequence"/>
</dbReference>
<gene>
    <name evidence="1" type="ORF">K443DRAFT_674817</name>
</gene>
<protein>
    <submittedName>
        <fullName evidence="1">Uncharacterized protein</fullName>
    </submittedName>
</protein>
<dbReference type="EMBL" id="KN838557">
    <property type="protein sequence ID" value="KIK05752.1"/>
    <property type="molecule type" value="Genomic_DNA"/>
</dbReference>
<dbReference type="AlphaFoldDB" id="A0A0C9Y691"/>
<keyword evidence="2" id="KW-1185">Reference proteome</keyword>
<proteinExistence type="predicted"/>
<sequence>MLSTAQEPKRAQDILKAKVRGDVERDEEARLRTASDGCVLGLIIARSDSPCFPGAWS</sequence>